<dbReference type="PANTHER" id="PTHR42884:SF14">
    <property type="entry name" value="NEUROENDOCRINE CONVERTASE 1"/>
    <property type="match status" value="1"/>
</dbReference>
<dbReference type="InterPro" id="IPR015500">
    <property type="entry name" value="Peptidase_S8_subtilisin-rel"/>
</dbReference>
<dbReference type="Gene3D" id="3.40.50.200">
    <property type="entry name" value="Peptidase S8/S53 domain"/>
    <property type="match status" value="1"/>
</dbReference>
<organism evidence="7">
    <name type="scientific">Leptolyngbya sp. NK1-12</name>
    <dbReference type="NCBI Taxonomy" id="2547451"/>
    <lineage>
        <taxon>Bacteria</taxon>
        <taxon>Bacillati</taxon>
        <taxon>Cyanobacteriota</taxon>
        <taxon>Cyanophyceae</taxon>
        <taxon>Leptolyngbyales</taxon>
        <taxon>Leptolyngbyaceae</taxon>
        <taxon>Leptolyngbya group</taxon>
        <taxon>Leptolyngbya</taxon>
    </lineage>
</organism>
<comment type="similarity">
    <text evidence="5">Belongs to the peptidase S8 family.</text>
</comment>
<dbReference type="PANTHER" id="PTHR42884">
    <property type="entry name" value="PROPROTEIN CONVERTASE SUBTILISIN/KEXIN-RELATED"/>
    <property type="match status" value="1"/>
</dbReference>
<dbReference type="Pfam" id="PF00082">
    <property type="entry name" value="Peptidase_S8"/>
    <property type="match status" value="1"/>
</dbReference>
<gene>
    <name evidence="7" type="ORF">HJG54_27475</name>
</gene>
<accession>A0AA97AMX9</accession>
<dbReference type="GO" id="GO:0016485">
    <property type="term" value="P:protein processing"/>
    <property type="evidence" value="ECO:0007669"/>
    <property type="project" value="TreeGrafter"/>
</dbReference>
<evidence type="ECO:0000313" key="7">
    <source>
        <dbReference type="EMBL" id="WNZ26192.1"/>
    </source>
</evidence>
<dbReference type="Gene3D" id="2.60.120.260">
    <property type="entry name" value="Galactose-binding domain-like"/>
    <property type="match status" value="1"/>
</dbReference>
<evidence type="ECO:0000256" key="1">
    <source>
        <dbReference type="ARBA" id="ARBA00022670"/>
    </source>
</evidence>
<keyword evidence="2 5" id="KW-0378">Hydrolase</keyword>
<name>A0AA97AMX9_9CYAN</name>
<proteinExistence type="inferred from homology"/>
<dbReference type="GO" id="GO:0016020">
    <property type="term" value="C:membrane"/>
    <property type="evidence" value="ECO:0007669"/>
    <property type="project" value="TreeGrafter"/>
</dbReference>
<dbReference type="InterPro" id="IPR036852">
    <property type="entry name" value="Peptidase_S8/S53_dom_sf"/>
</dbReference>
<evidence type="ECO:0000256" key="3">
    <source>
        <dbReference type="ARBA" id="ARBA00022825"/>
    </source>
</evidence>
<feature type="active site" description="Charge relay system" evidence="4 5">
    <location>
        <position position="247"/>
    </location>
</feature>
<dbReference type="GO" id="GO:0005737">
    <property type="term" value="C:cytoplasm"/>
    <property type="evidence" value="ECO:0007669"/>
    <property type="project" value="UniProtKB-ARBA"/>
</dbReference>
<dbReference type="PROSITE" id="PS51892">
    <property type="entry name" value="SUBTILASE"/>
    <property type="match status" value="1"/>
</dbReference>
<dbReference type="RefSeq" id="WP_316432420.1">
    <property type="nucleotide sequence ID" value="NZ_CP053586.1"/>
</dbReference>
<evidence type="ECO:0000256" key="4">
    <source>
        <dbReference type="PIRSR" id="PIRSR615500-1"/>
    </source>
</evidence>
<dbReference type="AlphaFoldDB" id="A0AA97AMX9"/>
<dbReference type="InterPro" id="IPR000209">
    <property type="entry name" value="Peptidase_S8/S53_dom"/>
</dbReference>
<dbReference type="SUPFAM" id="SSF52743">
    <property type="entry name" value="Subtilisin-like"/>
    <property type="match status" value="1"/>
</dbReference>
<dbReference type="SUPFAM" id="SSF49785">
    <property type="entry name" value="Galactose-binding domain-like"/>
    <property type="match status" value="1"/>
</dbReference>
<dbReference type="EMBL" id="CP053586">
    <property type="protein sequence ID" value="WNZ26192.1"/>
    <property type="molecule type" value="Genomic_DNA"/>
</dbReference>
<dbReference type="GO" id="GO:0004252">
    <property type="term" value="F:serine-type endopeptidase activity"/>
    <property type="evidence" value="ECO:0007669"/>
    <property type="project" value="UniProtKB-UniRule"/>
</dbReference>
<dbReference type="Pfam" id="PF01483">
    <property type="entry name" value="P_proprotein"/>
    <property type="match status" value="1"/>
</dbReference>
<feature type="active site" description="Charge relay system" evidence="4 5">
    <location>
        <position position="283"/>
    </location>
</feature>
<dbReference type="PRINTS" id="PR00723">
    <property type="entry name" value="SUBTILISIN"/>
</dbReference>
<dbReference type="InterPro" id="IPR002884">
    <property type="entry name" value="P_dom"/>
</dbReference>
<dbReference type="PROSITE" id="PS51829">
    <property type="entry name" value="P_HOMO_B"/>
    <property type="match status" value="1"/>
</dbReference>
<protein>
    <submittedName>
        <fullName evidence="7">S8 family serine peptidase</fullName>
    </submittedName>
</protein>
<evidence type="ECO:0000256" key="5">
    <source>
        <dbReference type="PROSITE-ProRule" id="PRU01240"/>
    </source>
</evidence>
<feature type="active site" description="Charge relay system" evidence="4 5">
    <location>
        <position position="496"/>
    </location>
</feature>
<keyword evidence="3 5" id="KW-0720">Serine protease</keyword>
<sequence length="705" mass="75668">MTDARKLPLSPEEVLPEESVFDVALLDPVVLQRGGEELTLGKVNDRFVVCPAAGCSVAAVLEAIQAPDVTPSSILPNLLEIRVAPSDLDDLMQQARSAAAIAFASHVYQMYESPGTLLYPTDQITLQFAESLAAEQMHRIAAAAGLRILKLIAGVPKAFVFQVTASAPANPLKLANQLLQHPAILLAEPNVAVLRQPCYRPRESNYAQQWYLNHEGGADLVPGSHIFAEPAWNLTKGKRSITVAVADDGFDLEHPDLQSEGKIVAAVELQRGGIPLAKTSETHGTACARLITADETGKGMIGVAPGCALMPIGVGAFIEDQTIEQLCQWVIENGADVVCCGWSAAATYFPLSLRQRVALTQAATQGRDGRGCVLVFPAGNANRPLSGMVSEQDWPNQLLQGATRWLNGFAVHPDVITVAACTSLNHKSACSNWGTGISVAAPGGHAPPMYYAQQTGLVPTGPVCPPQLGRAIVLDEPTAATTTADAVHPALLGDTSAACAIVAGVAALVLSIHPDLTALQVREILEQTADKILDPEPDAQLKLQLGHYDAHRYSAAFGYGKVNAVKALQFAQQQITPLPLPQRWIQYSNSTPLDIPDGNPEGISSAIQITEAGSVQDIEVRIDIEHEFMGDLEVYLIPPWGTKVLLQSRAIGRLTSLKTTYSLETTLWLKTVLNHPVQGKWRLHIIDWVPENKGQLRNWQLDLGV</sequence>
<reference evidence="7" key="1">
    <citation type="submission" date="2020-05" db="EMBL/GenBank/DDBJ databases">
        <authorList>
            <person name="Zhu T."/>
            <person name="Keshari N."/>
            <person name="Lu X."/>
        </authorList>
    </citation>
    <scope>NUCLEOTIDE SEQUENCE</scope>
    <source>
        <strain evidence="7">NK1-12</strain>
    </source>
</reference>
<feature type="domain" description="P/Homo B" evidence="6">
    <location>
        <begin position="579"/>
        <end position="705"/>
    </location>
</feature>
<dbReference type="GO" id="GO:0012505">
    <property type="term" value="C:endomembrane system"/>
    <property type="evidence" value="ECO:0007669"/>
    <property type="project" value="UniProtKB-ARBA"/>
</dbReference>
<evidence type="ECO:0000256" key="2">
    <source>
        <dbReference type="ARBA" id="ARBA00022801"/>
    </source>
</evidence>
<evidence type="ECO:0000259" key="6">
    <source>
        <dbReference type="PROSITE" id="PS51829"/>
    </source>
</evidence>
<keyword evidence="1 5" id="KW-0645">Protease</keyword>
<dbReference type="InterPro" id="IPR008979">
    <property type="entry name" value="Galactose-bd-like_sf"/>
</dbReference>